<evidence type="ECO:0000259" key="5">
    <source>
        <dbReference type="PROSITE" id="PS51379"/>
    </source>
</evidence>
<evidence type="ECO:0000313" key="6">
    <source>
        <dbReference type="EMBL" id="ADK86354.1"/>
    </source>
</evidence>
<dbReference type="Gene3D" id="3.30.413.10">
    <property type="entry name" value="Sulfite Reductase Hemoprotein, domain 1"/>
    <property type="match status" value="1"/>
</dbReference>
<dbReference type="SUPFAM" id="SSF56014">
    <property type="entry name" value="Nitrite and sulphite reductase 4Fe-4S domain-like"/>
    <property type="match status" value="1"/>
</dbReference>
<dbReference type="InterPro" id="IPR017896">
    <property type="entry name" value="4Fe4S_Fe-S-bd"/>
</dbReference>
<dbReference type="GO" id="GO:0046872">
    <property type="term" value="F:metal ion binding"/>
    <property type="evidence" value="ECO:0007669"/>
    <property type="project" value="UniProtKB-KW"/>
</dbReference>
<protein>
    <submittedName>
        <fullName evidence="6">4Fe-4S ferredoxin iron-sulfur binding domain protein</fullName>
    </submittedName>
</protein>
<feature type="domain" description="4Fe-4S ferredoxin-type" evidence="5">
    <location>
        <begin position="109"/>
        <end position="138"/>
    </location>
</feature>
<dbReference type="InterPro" id="IPR006067">
    <property type="entry name" value="NO2/SO3_Rdtase_4Fe4S_dom"/>
</dbReference>
<dbReference type="STRING" id="644282.Deba_3001"/>
<proteinExistence type="predicted"/>
<dbReference type="Proteomes" id="UP000009047">
    <property type="component" value="Chromosome"/>
</dbReference>
<sequence>MIYAAQQYEASAAPAMPAGPVANLPGAVMVELRACQAAGPGCPNSLIDAAAWQAEVQRWLEAAEVSERLRGRLDGERIMAHDRLRIAIAGCPNACSQPQIADLAVVGRVRPSFDETACSGCGLCEAACPDRAIVVDETPIWYSGRCQGCYSCGAACDYDAVIVSRPWGQVLMGGKLGRRPQLAREAAEAHDPRELTAMFSRAVERFIDEAPRNMRFAAWWSAQREGGLL</sequence>
<name>E1QLB9_DESB2</name>
<dbReference type="HOGENOM" id="CLU_072599_2_0_7"/>
<keyword evidence="3" id="KW-0408">Iron</keyword>
<dbReference type="Gene3D" id="3.30.70.20">
    <property type="match status" value="1"/>
</dbReference>
<reference evidence="6 7" key="1">
    <citation type="journal article" date="2010" name="Stand. Genomic Sci.">
        <title>Complete genome sequence of Desulfarculus baarsii type strain (2st14).</title>
        <authorList>
            <person name="Sun H."/>
            <person name="Spring S."/>
            <person name="Lapidus A."/>
            <person name="Davenport K."/>
            <person name="Del Rio T.G."/>
            <person name="Tice H."/>
            <person name="Nolan M."/>
            <person name="Copeland A."/>
            <person name="Cheng J.F."/>
            <person name="Lucas S."/>
            <person name="Tapia R."/>
            <person name="Goodwin L."/>
            <person name="Pitluck S."/>
            <person name="Ivanova N."/>
            <person name="Pagani I."/>
            <person name="Mavromatis K."/>
            <person name="Ovchinnikova G."/>
            <person name="Pati A."/>
            <person name="Chen A."/>
            <person name="Palaniappan K."/>
            <person name="Hauser L."/>
            <person name="Chang Y.J."/>
            <person name="Jeffries C.D."/>
            <person name="Detter J.C."/>
            <person name="Han C."/>
            <person name="Rohde M."/>
            <person name="Brambilla E."/>
            <person name="Goker M."/>
            <person name="Woyke T."/>
            <person name="Bristow J."/>
            <person name="Eisen J.A."/>
            <person name="Markowitz V."/>
            <person name="Hugenholtz P."/>
            <person name="Kyrpides N.C."/>
            <person name="Klenk H.P."/>
            <person name="Land M."/>
        </authorList>
    </citation>
    <scope>NUCLEOTIDE SEQUENCE [LARGE SCALE GENOMIC DNA]</scope>
    <source>
        <strain evidence="7">ATCC 33931 / DSM 2075 / LMG 7858 / VKM B-1802 / 2st14</strain>
    </source>
</reference>
<keyword evidence="7" id="KW-1185">Reference proteome</keyword>
<dbReference type="SUPFAM" id="SSF54862">
    <property type="entry name" value="4Fe-4S ferredoxins"/>
    <property type="match status" value="1"/>
</dbReference>
<dbReference type="Pfam" id="PF01077">
    <property type="entry name" value="NIR_SIR"/>
    <property type="match status" value="1"/>
</dbReference>
<keyword evidence="4" id="KW-0411">Iron-sulfur</keyword>
<dbReference type="RefSeq" id="WP_013259791.1">
    <property type="nucleotide sequence ID" value="NC_014365.1"/>
</dbReference>
<dbReference type="EMBL" id="CP002085">
    <property type="protein sequence ID" value="ADK86354.1"/>
    <property type="molecule type" value="Genomic_DNA"/>
</dbReference>
<evidence type="ECO:0000256" key="3">
    <source>
        <dbReference type="ARBA" id="ARBA00023004"/>
    </source>
</evidence>
<dbReference type="KEGG" id="dbr:Deba_3001"/>
<keyword evidence="1" id="KW-0004">4Fe-4S</keyword>
<organism evidence="6 7">
    <name type="scientific">Desulfarculus baarsii (strain ATCC 33931 / DSM 2075 / LMG 7858 / VKM B-1802 / 2st14)</name>
    <dbReference type="NCBI Taxonomy" id="644282"/>
    <lineage>
        <taxon>Bacteria</taxon>
        <taxon>Pseudomonadati</taxon>
        <taxon>Thermodesulfobacteriota</taxon>
        <taxon>Desulfarculia</taxon>
        <taxon>Desulfarculales</taxon>
        <taxon>Desulfarculaceae</taxon>
        <taxon>Desulfarculus</taxon>
    </lineage>
</organism>
<dbReference type="InterPro" id="IPR045854">
    <property type="entry name" value="NO2/SO3_Rdtase_4Fe4S_sf"/>
</dbReference>
<dbReference type="OrthoDB" id="9800558at2"/>
<dbReference type="AlphaFoldDB" id="E1QLB9"/>
<dbReference type="InterPro" id="IPR017900">
    <property type="entry name" value="4Fe4S_Fe_S_CS"/>
</dbReference>
<dbReference type="Pfam" id="PF00037">
    <property type="entry name" value="Fer4"/>
    <property type="match status" value="1"/>
</dbReference>
<evidence type="ECO:0000256" key="1">
    <source>
        <dbReference type="ARBA" id="ARBA00022485"/>
    </source>
</evidence>
<evidence type="ECO:0000313" key="7">
    <source>
        <dbReference type="Proteomes" id="UP000009047"/>
    </source>
</evidence>
<dbReference type="GO" id="GO:0051539">
    <property type="term" value="F:4 iron, 4 sulfur cluster binding"/>
    <property type="evidence" value="ECO:0007669"/>
    <property type="project" value="UniProtKB-KW"/>
</dbReference>
<gene>
    <name evidence="6" type="ordered locus">Deba_3001</name>
</gene>
<dbReference type="GO" id="GO:0016491">
    <property type="term" value="F:oxidoreductase activity"/>
    <property type="evidence" value="ECO:0007669"/>
    <property type="project" value="InterPro"/>
</dbReference>
<dbReference type="PROSITE" id="PS00198">
    <property type="entry name" value="4FE4S_FER_1"/>
    <property type="match status" value="1"/>
</dbReference>
<accession>E1QLB9</accession>
<keyword evidence="2" id="KW-0479">Metal-binding</keyword>
<dbReference type="eggNOG" id="COG2221">
    <property type="taxonomic scope" value="Bacteria"/>
</dbReference>
<evidence type="ECO:0000256" key="2">
    <source>
        <dbReference type="ARBA" id="ARBA00022723"/>
    </source>
</evidence>
<dbReference type="PROSITE" id="PS51379">
    <property type="entry name" value="4FE4S_FER_2"/>
    <property type="match status" value="1"/>
</dbReference>
<dbReference type="GO" id="GO:0020037">
    <property type="term" value="F:heme binding"/>
    <property type="evidence" value="ECO:0007669"/>
    <property type="project" value="InterPro"/>
</dbReference>
<evidence type="ECO:0000256" key="4">
    <source>
        <dbReference type="ARBA" id="ARBA00023014"/>
    </source>
</evidence>